<keyword evidence="1" id="KW-1133">Transmembrane helix</keyword>
<comment type="caution">
    <text evidence="2">The sequence shown here is derived from an EMBL/GenBank/DDBJ whole genome shotgun (WGS) entry which is preliminary data.</text>
</comment>
<sequence length="192" mass="21782">MKDSLLFVLQKKKGGASMAWVASIPVFMVVFLFLATLATVMMDYSAANQAAEAGSIAATKKLDEWLLQDQNVQNGLDKIVPENTPLDDTTVGEQLNQMDKKLLAKIAEKMLEQREDEMRETVREYVLKNGGEPHGVIVFPVHDNHIHVEAKKDFHSMIFADFFKDEKIEGEGLGPEREYLSVFQDKQFKIEY</sequence>
<accession>A0A8J2VHC9</accession>
<keyword evidence="3" id="KW-1185">Reference proteome</keyword>
<dbReference type="AlphaFoldDB" id="A0A8J2VHC9"/>
<dbReference type="EMBL" id="BMHQ01000008">
    <property type="protein sequence ID" value="GGE21548.1"/>
    <property type="molecule type" value="Genomic_DNA"/>
</dbReference>
<reference evidence="2" key="1">
    <citation type="journal article" date="2014" name="Int. J. Syst. Evol. Microbiol.">
        <title>Complete genome sequence of Corynebacterium casei LMG S-19264T (=DSM 44701T), isolated from a smear-ripened cheese.</title>
        <authorList>
            <consortium name="US DOE Joint Genome Institute (JGI-PGF)"/>
            <person name="Walter F."/>
            <person name="Albersmeier A."/>
            <person name="Kalinowski J."/>
            <person name="Ruckert C."/>
        </authorList>
    </citation>
    <scope>NUCLEOTIDE SEQUENCE</scope>
    <source>
        <strain evidence="2">CGMCC 1.15179</strain>
    </source>
</reference>
<keyword evidence="1" id="KW-0472">Membrane</keyword>
<reference evidence="2" key="2">
    <citation type="submission" date="2020-09" db="EMBL/GenBank/DDBJ databases">
        <authorList>
            <person name="Sun Q."/>
            <person name="Zhou Y."/>
        </authorList>
    </citation>
    <scope>NUCLEOTIDE SEQUENCE</scope>
    <source>
        <strain evidence="2">CGMCC 1.15179</strain>
    </source>
</reference>
<gene>
    <name evidence="2" type="ORF">GCM10011571_24540</name>
</gene>
<name>A0A8J2VHC9_9BACL</name>
<organism evidence="2 3">
    <name type="scientific">Marinithermofilum abyssi</name>
    <dbReference type="NCBI Taxonomy" id="1571185"/>
    <lineage>
        <taxon>Bacteria</taxon>
        <taxon>Bacillati</taxon>
        <taxon>Bacillota</taxon>
        <taxon>Bacilli</taxon>
        <taxon>Bacillales</taxon>
        <taxon>Thermoactinomycetaceae</taxon>
        <taxon>Marinithermofilum</taxon>
    </lineage>
</organism>
<dbReference type="RefSeq" id="WP_188648177.1">
    <property type="nucleotide sequence ID" value="NZ_BMHQ01000008.1"/>
</dbReference>
<evidence type="ECO:0000313" key="2">
    <source>
        <dbReference type="EMBL" id="GGE21548.1"/>
    </source>
</evidence>
<feature type="transmembrane region" description="Helical" evidence="1">
    <location>
        <begin position="20"/>
        <end position="40"/>
    </location>
</feature>
<evidence type="ECO:0000313" key="3">
    <source>
        <dbReference type="Proteomes" id="UP000625210"/>
    </source>
</evidence>
<keyword evidence="1" id="KW-0812">Transmembrane</keyword>
<proteinExistence type="predicted"/>
<protein>
    <submittedName>
        <fullName evidence="2">Uncharacterized protein</fullName>
    </submittedName>
</protein>
<evidence type="ECO:0000256" key="1">
    <source>
        <dbReference type="SAM" id="Phobius"/>
    </source>
</evidence>
<dbReference type="Proteomes" id="UP000625210">
    <property type="component" value="Unassembled WGS sequence"/>
</dbReference>